<dbReference type="InterPro" id="IPR031656">
    <property type="entry name" value="DAO_C"/>
</dbReference>
<dbReference type="SUPFAM" id="SSF51905">
    <property type="entry name" value="FAD/NAD(P)-binding domain"/>
    <property type="match status" value="1"/>
</dbReference>
<evidence type="ECO:0000256" key="9">
    <source>
        <dbReference type="ARBA" id="ARBA00023002"/>
    </source>
</evidence>
<evidence type="ECO:0000256" key="11">
    <source>
        <dbReference type="RuleBase" id="RU361217"/>
    </source>
</evidence>
<dbReference type="GO" id="GO:0006071">
    <property type="term" value="P:glycerol metabolic process"/>
    <property type="evidence" value="ECO:0007669"/>
    <property type="project" value="UniProtKB-KW"/>
</dbReference>
<sequence length="557" mass="60233">MKSVPLGPQHRQAALRRLADTEFDVLVVGGGIVGAGTALDATARGLTVALVEARDWAAGTSSRSSKLVHGGLRYLEQRDFGLVREALRERALLLTRLAPHLVRPVPFLYPLRHRMWERCYVGAGVTLYDSMGGARVMPRHRQLTRGAALREAPGLRADALVGAIQYYDAQVDDARYTMTVARTAAHYGACVATRVEATGFLREGQRVTGASVRDAETGETIAVRARRVVNATGVWTDGAGRMAGTRTPFSVRASKGVHLLVRRDRILLNTGLIARTAKSVLFVIPWGRHWIIGTTDTPWDRGPDGPAPDAADVDYLLDQVNALVRVPLTREDVEGVYAGLRPLLSGEADDTTRLSREHTVAEPVPGLIVVTGGKFTTYRVMAQDAVDAAVEGLDASVPESVTARLPILGAVGYEVLWNERRRLAADSGLHVARVEHLLDRYGSCVHELLALIAQDPSLGEPVPGAPDYLRAEAVYAVTHEGALHLEDVLARRTRITMEERDGGRAACAHVGELIAPLLGWDAADLAGEIDRYLRYLQAERGEDDLEAGDPAACPAPA</sequence>
<accession>A0A931DLH1</accession>
<evidence type="ECO:0000256" key="8">
    <source>
        <dbReference type="ARBA" id="ARBA00022827"/>
    </source>
</evidence>
<evidence type="ECO:0000256" key="5">
    <source>
        <dbReference type="ARBA" id="ARBA00022490"/>
    </source>
</evidence>
<dbReference type="GO" id="GO:0009331">
    <property type="term" value="C:glycerol-3-phosphate dehydrogenase (FAD) complex"/>
    <property type="evidence" value="ECO:0007669"/>
    <property type="project" value="UniProtKB-UniRule"/>
</dbReference>
<dbReference type="Gene3D" id="3.30.9.10">
    <property type="entry name" value="D-Amino Acid Oxidase, subunit A, domain 2"/>
    <property type="match status" value="1"/>
</dbReference>
<evidence type="ECO:0000256" key="2">
    <source>
        <dbReference type="ARBA" id="ARBA00004496"/>
    </source>
</evidence>
<dbReference type="PANTHER" id="PTHR11985:SF31">
    <property type="entry name" value="GLYCEROL-3-PHOSPHATE DEHYDROGENASE 2"/>
    <property type="match status" value="1"/>
</dbReference>
<comment type="similarity">
    <text evidence="3 11">Belongs to the FAD-dependent glycerol-3-phosphate dehydrogenase family.</text>
</comment>
<keyword evidence="8" id="KW-0274">FAD</keyword>
<evidence type="ECO:0000259" key="12">
    <source>
        <dbReference type="Pfam" id="PF01266"/>
    </source>
</evidence>
<evidence type="ECO:0000256" key="4">
    <source>
        <dbReference type="ARBA" id="ARBA00013029"/>
    </source>
</evidence>
<name>A0A931DLH1_9ACTN</name>
<comment type="catalytic activity">
    <reaction evidence="10 11">
        <text>a quinone + sn-glycerol 3-phosphate = dihydroxyacetone phosphate + a quinol</text>
        <dbReference type="Rhea" id="RHEA:18977"/>
        <dbReference type="ChEBI" id="CHEBI:24646"/>
        <dbReference type="ChEBI" id="CHEBI:57597"/>
        <dbReference type="ChEBI" id="CHEBI:57642"/>
        <dbReference type="ChEBI" id="CHEBI:132124"/>
        <dbReference type="EC" id="1.1.5.3"/>
    </reaction>
</comment>
<comment type="caution">
    <text evidence="14">The sequence shown here is derived from an EMBL/GenBank/DDBJ whole genome shotgun (WGS) entry which is preliminary data.</text>
</comment>
<dbReference type="FunFam" id="1.10.8.870:FF:000003">
    <property type="entry name" value="Glycerol-3-phosphate dehydrogenase"/>
    <property type="match status" value="1"/>
</dbReference>
<dbReference type="Gene3D" id="3.50.50.60">
    <property type="entry name" value="FAD/NAD(P)-binding domain"/>
    <property type="match status" value="1"/>
</dbReference>
<dbReference type="AlphaFoldDB" id="A0A931DLH1"/>
<keyword evidence="15" id="KW-1185">Reference proteome</keyword>
<comment type="subcellular location">
    <subcellularLocation>
        <location evidence="2">Cytoplasm</location>
    </subcellularLocation>
</comment>
<dbReference type="PROSITE" id="PS00978">
    <property type="entry name" value="FAD_G3PDH_2"/>
    <property type="match status" value="1"/>
</dbReference>
<dbReference type="Proteomes" id="UP000614047">
    <property type="component" value="Unassembled WGS sequence"/>
</dbReference>
<dbReference type="InterPro" id="IPR000447">
    <property type="entry name" value="G3P_DH_FAD-dep"/>
</dbReference>
<dbReference type="InterPro" id="IPR006076">
    <property type="entry name" value="FAD-dep_OxRdtase"/>
</dbReference>
<evidence type="ECO:0000256" key="6">
    <source>
        <dbReference type="ARBA" id="ARBA00022630"/>
    </source>
</evidence>
<keyword evidence="5" id="KW-0963">Cytoplasm</keyword>
<organism evidence="14 15">
    <name type="scientific">Actinomadura viridis</name>
    <dbReference type="NCBI Taxonomy" id="58110"/>
    <lineage>
        <taxon>Bacteria</taxon>
        <taxon>Bacillati</taxon>
        <taxon>Actinomycetota</taxon>
        <taxon>Actinomycetes</taxon>
        <taxon>Streptosporangiales</taxon>
        <taxon>Thermomonosporaceae</taxon>
        <taxon>Actinomadura</taxon>
    </lineage>
</organism>
<evidence type="ECO:0000256" key="3">
    <source>
        <dbReference type="ARBA" id="ARBA00007330"/>
    </source>
</evidence>
<dbReference type="GO" id="GO:0004368">
    <property type="term" value="F:glycerol-3-phosphate dehydrogenase (quinone) activity"/>
    <property type="evidence" value="ECO:0007669"/>
    <property type="project" value="UniProtKB-EC"/>
</dbReference>
<dbReference type="InterPro" id="IPR036188">
    <property type="entry name" value="FAD/NAD-bd_sf"/>
</dbReference>
<comment type="cofactor">
    <cofactor evidence="1 11">
        <name>FAD</name>
        <dbReference type="ChEBI" id="CHEBI:57692"/>
    </cofactor>
</comment>
<feature type="domain" description="Alpha-glycerophosphate oxidase C-terminal" evidence="13">
    <location>
        <begin position="400"/>
        <end position="523"/>
    </location>
</feature>
<dbReference type="PRINTS" id="PR01001">
    <property type="entry name" value="FADG3PDH"/>
</dbReference>
<gene>
    <name evidence="14" type="ORF">IW256_003874</name>
</gene>
<dbReference type="Pfam" id="PF16901">
    <property type="entry name" value="DAO_C"/>
    <property type="match status" value="1"/>
</dbReference>
<dbReference type="EC" id="1.1.5.3" evidence="4 11"/>
<evidence type="ECO:0000256" key="1">
    <source>
        <dbReference type="ARBA" id="ARBA00001974"/>
    </source>
</evidence>
<protein>
    <recommendedName>
        <fullName evidence="4 11">Glycerol-3-phosphate dehydrogenase</fullName>
        <ecNumber evidence="4 11">1.1.5.3</ecNumber>
    </recommendedName>
</protein>
<evidence type="ECO:0000313" key="15">
    <source>
        <dbReference type="Proteomes" id="UP000614047"/>
    </source>
</evidence>
<evidence type="ECO:0000256" key="7">
    <source>
        <dbReference type="ARBA" id="ARBA00022798"/>
    </source>
</evidence>
<keyword evidence="6 11" id="KW-0285">Flavoprotein</keyword>
<proteinExistence type="inferred from homology"/>
<dbReference type="PANTHER" id="PTHR11985">
    <property type="entry name" value="GLYCEROL-3-PHOSPHATE DEHYDROGENASE"/>
    <property type="match status" value="1"/>
</dbReference>
<reference evidence="14" key="1">
    <citation type="submission" date="2020-11" db="EMBL/GenBank/DDBJ databases">
        <title>Sequencing the genomes of 1000 actinobacteria strains.</title>
        <authorList>
            <person name="Klenk H.-P."/>
        </authorList>
    </citation>
    <scope>NUCLEOTIDE SEQUENCE</scope>
    <source>
        <strain evidence="14">DSM 43175</strain>
    </source>
</reference>
<evidence type="ECO:0000259" key="13">
    <source>
        <dbReference type="Pfam" id="PF16901"/>
    </source>
</evidence>
<dbReference type="PROSITE" id="PS00977">
    <property type="entry name" value="FAD_G3PDH_1"/>
    <property type="match status" value="1"/>
</dbReference>
<dbReference type="Pfam" id="PF01266">
    <property type="entry name" value="DAO"/>
    <property type="match status" value="1"/>
</dbReference>
<keyword evidence="9 11" id="KW-0560">Oxidoreductase</keyword>
<dbReference type="Gene3D" id="1.10.8.870">
    <property type="entry name" value="Alpha-glycerophosphate oxidase, cap domain"/>
    <property type="match status" value="1"/>
</dbReference>
<feature type="domain" description="FAD dependent oxidoreductase" evidence="12">
    <location>
        <begin position="24"/>
        <end position="374"/>
    </location>
</feature>
<dbReference type="EMBL" id="JADOUA010000001">
    <property type="protein sequence ID" value="MBG6089761.1"/>
    <property type="molecule type" value="Genomic_DNA"/>
</dbReference>
<dbReference type="InterPro" id="IPR038299">
    <property type="entry name" value="DAO_C_sf"/>
</dbReference>
<keyword evidence="7" id="KW-0319">Glycerol metabolism</keyword>
<evidence type="ECO:0000313" key="14">
    <source>
        <dbReference type="EMBL" id="MBG6089761.1"/>
    </source>
</evidence>
<dbReference type="GO" id="GO:0046168">
    <property type="term" value="P:glycerol-3-phosphate catabolic process"/>
    <property type="evidence" value="ECO:0007669"/>
    <property type="project" value="TreeGrafter"/>
</dbReference>
<evidence type="ECO:0000256" key="10">
    <source>
        <dbReference type="ARBA" id="ARBA00049055"/>
    </source>
</evidence>
<dbReference type="RefSeq" id="WP_197012317.1">
    <property type="nucleotide sequence ID" value="NZ_BAABES010000010.1"/>
</dbReference>